<dbReference type="InterPro" id="IPR043161">
    <property type="entry name" value="DOCK_C_lobe_A"/>
</dbReference>
<dbReference type="InterPro" id="IPR001452">
    <property type="entry name" value="SH3_domain"/>
</dbReference>
<dbReference type="InterPro" id="IPR042455">
    <property type="entry name" value="DOCK_N_sub1"/>
</dbReference>
<dbReference type="InterPro" id="IPR027357">
    <property type="entry name" value="DOCKER_dom"/>
</dbReference>
<evidence type="ECO:0000256" key="6">
    <source>
        <dbReference type="ARBA" id="ARBA00022658"/>
    </source>
</evidence>
<dbReference type="SUPFAM" id="SSF50044">
    <property type="entry name" value="SH3-domain"/>
    <property type="match status" value="1"/>
</dbReference>
<dbReference type="GO" id="GO:0007520">
    <property type="term" value="P:myoblast fusion"/>
    <property type="evidence" value="ECO:0007669"/>
    <property type="project" value="TreeGrafter"/>
</dbReference>
<feature type="region of interest" description="Disordered" evidence="11">
    <location>
        <begin position="1757"/>
        <end position="1854"/>
    </location>
</feature>
<dbReference type="PROSITE" id="PS50002">
    <property type="entry name" value="SH3"/>
    <property type="match status" value="1"/>
</dbReference>
<dbReference type="EMBL" id="AYCK01009248">
    <property type="status" value="NOT_ANNOTATED_CDS"/>
    <property type="molecule type" value="Genomic_DNA"/>
</dbReference>
<accession>A0A087XHU8</accession>
<evidence type="ECO:0000259" key="12">
    <source>
        <dbReference type="PROSITE" id="PS50002"/>
    </source>
</evidence>
<evidence type="ECO:0000259" key="14">
    <source>
        <dbReference type="PROSITE" id="PS51651"/>
    </source>
</evidence>
<feature type="compositionally biased region" description="Pro residues" evidence="11">
    <location>
        <begin position="1825"/>
        <end position="1840"/>
    </location>
</feature>
<dbReference type="InterPro" id="IPR056372">
    <property type="entry name" value="TPR_DOCK"/>
</dbReference>
<dbReference type="InterPro" id="IPR046770">
    <property type="entry name" value="DOCKER_Lobe_B"/>
</dbReference>
<dbReference type="Gene3D" id="1.25.40.410">
    <property type="match status" value="1"/>
</dbReference>
<dbReference type="Gene3D" id="1.20.58.740">
    <property type="match status" value="1"/>
</dbReference>
<dbReference type="GO" id="GO:0031267">
    <property type="term" value="F:small GTPase binding"/>
    <property type="evidence" value="ECO:0007669"/>
    <property type="project" value="TreeGrafter"/>
</dbReference>
<dbReference type="Pfam" id="PF06920">
    <property type="entry name" value="DHR-2_Lobe_A"/>
    <property type="match status" value="1"/>
</dbReference>
<proteinExistence type="inferred from homology"/>
<evidence type="ECO:0000256" key="10">
    <source>
        <dbReference type="SAM" id="Coils"/>
    </source>
</evidence>
<dbReference type="FunFam" id="1.25.40.410:FF:000004">
    <property type="entry name" value="Dedicator of cytokinesis protein 1"/>
    <property type="match status" value="1"/>
</dbReference>
<dbReference type="EMBL" id="AYCK01009251">
    <property type="status" value="NOT_ANNOTATED_CDS"/>
    <property type="molecule type" value="Genomic_DNA"/>
</dbReference>
<dbReference type="CDD" id="cd08694">
    <property type="entry name" value="C2_Dock-A"/>
    <property type="match status" value="1"/>
</dbReference>
<feature type="compositionally biased region" description="Polar residues" evidence="11">
    <location>
        <begin position="1780"/>
        <end position="1797"/>
    </location>
</feature>
<dbReference type="InterPro" id="IPR016024">
    <property type="entry name" value="ARM-type_fold"/>
</dbReference>
<dbReference type="SUPFAM" id="SSF48371">
    <property type="entry name" value="ARM repeat"/>
    <property type="match status" value="1"/>
</dbReference>
<dbReference type="FunFam" id="1.20.58.740:FF:000004">
    <property type="entry name" value="Dedicator of cytokinesis protein 1"/>
    <property type="match status" value="1"/>
</dbReference>
<keyword evidence="3 8" id="KW-0728">SH3 domain</keyword>
<dbReference type="GO" id="GO:0005085">
    <property type="term" value="F:guanyl-nucleotide exchange factor activity"/>
    <property type="evidence" value="ECO:0007669"/>
    <property type="project" value="UniProtKB-KW"/>
</dbReference>
<organism evidence="15 16">
    <name type="scientific">Poecilia formosa</name>
    <name type="common">Amazon molly</name>
    <name type="synonym">Limia formosa</name>
    <dbReference type="NCBI Taxonomy" id="48698"/>
    <lineage>
        <taxon>Eukaryota</taxon>
        <taxon>Metazoa</taxon>
        <taxon>Chordata</taxon>
        <taxon>Craniata</taxon>
        <taxon>Vertebrata</taxon>
        <taxon>Euteleostomi</taxon>
        <taxon>Actinopterygii</taxon>
        <taxon>Neopterygii</taxon>
        <taxon>Teleostei</taxon>
        <taxon>Neoteleostei</taxon>
        <taxon>Acanthomorphata</taxon>
        <taxon>Ovalentaria</taxon>
        <taxon>Atherinomorphae</taxon>
        <taxon>Cyprinodontiformes</taxon>
        <taxon>Poeciliidae</taxon>
        <taxon>Poeciliinae</taxon>
        <taxon>Poecilia</taxon>
    </lineage>
</organism>
<name>A0A087XHU8_POEFO</name>
<dbReference type="InterPro" id="IPR047026">
    <property type="entry name" value="DOCK1_C2"/>
</dbReference>
<dbReference type="PANTHER" id="PTHR45653">
    <property type="entry name" value="DEDICATOR OF CYTOKINESIS"/>
    <property type="match status" value="1"/>
</dbReference>
<dbReference type="InterPro" id="IPR027007">
    <property type="entry name" value="C2_DOCK-type_domain"/>
</dbReference>
<dbReference type="EMBL" id="AYCK01009253">
    <property type="status" value="NOT_ANNOTATED_CDS"/>
    <property type="molecule type" value="Genomic_DNA"/>
</dbReference>
<evidence type="ECO:0000256" key="5">
    <source>
        <dbReference type="ARBA" id="ARBA00022553"/>
    </source>
</evidence>
<keyword evidence="10" id="KW-0175">Coiled coil</keyword>
<dbReference type="Gene3D" id="2.60.40.150">
    <property type="entry name" value="C2 domain"/>
    <property type="match status" value="1"/>
</dbReference>
<evidence type="ECO:0000256" key="1">
    <source>
        <dbReference type="ARBA" id="ARBA00004370"/>
    </source>
</evidence>
<dbReference type="Pfam" id="PF20421">
    <property type="entry name" value="DHR-2_Lobe_C"/>
    <property type="match status" value="1"/>
</dbReference>
<sequence>LLRSRNEKHSVYKKAIYNYDARGEEELSLQIGDTVHILETHEAWYRGYRLRRKSKKGIFPACYIHLKDATVEGSGQKETVIPTELPLVQEVTTTLREWATIWRDLYVGDKREMFNCVRDMIYDLIEWRSQILSGTLPQDELTELKQKVTSKIDYGNNSRYLDLDLVVRDKDGNILDPELTSTVSLFREHEAASKQIEDRIQEEKSQKQNIDLTRQAKFASTPAFALFVTLKNVVCKIGEDAEVLMSLYDPVESKFISENYLVKWSSSGLVKDIDQLHNLRAVFTDLGSEDLKREKISFVCQIVRVGRMELRDNNTKKLTSGLRRPFGVAVMDVTDIITGKMDDEDKQHFIPFQPLALDDAIRHKQLNISRFSPRVAGENDFLQTVINKVITAKEVNHKGQGLWVTLKLLPGDIHQIRKDFPHLVDRSTAVARKMGFPEIIMPGDVRNDIYVTLVQGDFDKGSKTTPKNVEVTMSVYDEDGKKLENVIFPGAGDEGINEYKSVVYYQVKQPRWFETIKVAIPIEDVNRSHLRFTFRHRSSQDSKDKSEKIFALSFVKLMRYDGTTLRDGEHDLIVYKAEAKKLEDSNVYLSLPSTKLELEEKGYATTGKNSQNLGTCTISKDSFQIATLVCSTKLTQNVDLLGLLKWRSNTSLLQQNLCQLMKVDGGEVVKFLQDTLDALFNIMMENSDSDTFDTLVFDALVFIIGLIADRKFQHFNPVLETYIRKHFSATLAYTKLTKVLKNYVENAEKLTEQLLMAMKALEYIFKFIVRSRVLFNHFYWLYENKDEAEFMDSLRSLFTSFNDMMNSSSENTGMVKGAALKYIPTIVNDVKLVFDPKELRVVLEEFILKVPQGRLVKQKLDCLIDIVHSDLFTHHDCREILLPLMTEQLKSHLEKQEEPKACCQLLSDIMEVLYRKDVGPTQWHVQVIMEKLLRTINRTVISMGRDSPHIGSFVACMTAILRQMDDYHYSHLINTFGKIRSDVVDFLMETFIMFKNLIGKNVYPSDWIIMNMMQNKVFLRAISQYADVLSKKFLDQANFELQLWNNYFHLAVAFLTQESLQLENFSSDKRTKIFHKYQDMRRQIGFEIRDMWYNLGPHKIKFIPEMVGPVLEMTLVPEIELRKATIPIFFDMMQCEFHFTCGFQRFENEIITKLDHEVEGGRGDEQYKVLFQKILLEHCRKHKYLARTGEIFVSLVVRLLGRLLDYRTIMHDENKENRMSCTVNVLNFYKEIDREEMYIRYLYKLCDLHRECDNYTEAAYTLLLHAKLLKWSDEQCAAHLTQREGYQATTQGQLKDQLYQEIINYFDKGKMWEEAIVLSKELAEQYENEMFDFEQLSASLRKQAQFYENIVKVIRPKPTYLILYSQGLTGFLLFLQNKMFMYRGKEYERREDFEARLLTQFPNAEKMKTTTPPSEDTKNSFGQYIQCFKVKPILNLPAKFQNKPVSEQIVSFYTVNEVHKFQYSRPVRKGEKDPDNEFANMWLERTTYTTAYKLPGILRWFEVKSVSTEEISPLENALETMQLANEKISSMVQRHLSDPNLPINPLSMLLNGIVDPAVMGGFANYEKAFFNDKYMQEHPEDHEKIEKLKDLIAWQIPHLAEGVRIHGEKVTEALRPFHDRMEACFKQLREKVEKQYGVRSLPARGDERRGPRPPSMVRSFTMPSSQRPLSVASVTSISSDNTPSRPGSDGCILLHFGSTNCSLSEDYNIIQNKKATQTWRAITGLIIVQQMANSTEISPLRPQRPKSQVLNQVAGDRRLSVSPGPPSSNSLPGPPPITPRNKSTFSLNAVSNNQDLASPSTPPPPPPHQRSPDNKPSINSVLQHIPPPLPSKTPPPPPPKTTRKQASIDSGIVQ</sequence>
<evidence type="ECO:0000256" key="11">
    <source>
        <dbReference type="SAM" id="MobiDB-lite"/>
    </source>
</evidence>
<dbReference type="Pfam" id="PF14429">
    <property type="entry name" value="DOCK-C2"/>
    <property type="match status" value="1"/>
</dbReference>
<reference evidence="15" key="3">
    <citation type="submission" date="2025-09" db="UniProtKB">
        <authorList>
            <consortium name="Ensembl"/>
        </authorList>
    </citation>
    <scope>IDENTIFICATION</scope>
</reference>
<evidence type="ECO:0000256" key="2">
    <source>
        <dbReference type="ARBA" id="ARBA00004496"/>
    </source>
</evidence>
<dbReference type="EMBL" id="AYCK01009250">
    <property type="status" value="NOT_ANNOTATED_CDS"/>
    <property type="molecule type" value="Genomic_DNA"/>
</dbReference>
<dbReference type="STRING" id="48698.ENSPFOP00000005351"/>
<evidence type="ECO:0000256" key="8">
    <source>
        <dbReference type="PROSITE-ProRule" id="PRU00192"/>
    </source>
</evidence>
<dbReference type="InterPro" id="IPR046769">
    <property type="entry name" value="DOCKER_Lobe_A"/>
</dbReference>
<dbReference type="InterPro" id="IPR035892">
    <property type="entry name" value="C2_domain_sf"/>
</dbReference>
<dbReference type="Gene3D" id="1.20.1270.350">
    <property type="entry name" value="Dedicator of cytokinesis N-terminal subdomain"/>
    <property type="match status" value="1"/>
</dbReference>
<comment type="subcellular location">
    <subcellularLocation>
        <location evidence="2">Cytoplasm</location>
    </subcellularLocation>
    <subcellularLocation>
        <location evidence="1">Membrane</location>
    </subcellularLocation>
</comment>
<evidence type="ECO:0000256" key="4">
    <source>
        <dbReference type="ARBA" id="ARBA00022490"/>
    </source>
</evidence>
<dbReference type="GO" id="GO:0016477">
    <property type="term" value="P:cell migration"/>
    <property type="evidence" value="ECO:0007669"/>
    <property type="project" value="TreeGrafter"/>
</dbReference>
<dbReference type="GO" id="GO:0005737">
    <property type="term" value="C:cytoplasm"/>
    <property type="evidence" value="ECO:0007669"/>
    <property type="project" value="UniProtKB-SubCell"/>
</dbReference>
<keyword evidence="16" id="KW-1185">Reference proteome</keyword>
<dbReference type="GO" id="GO:0005886">
    <property type="term" value="C:plasma membrane"/>
    <property type="evidence" value="ECO:0007669"/>
    <property type="project" value="TreeGrafter"/>
</dbReference>
<feature type="compositionally biased region" description="Polar residues" evidence="11">
    <location>
        <begin position="1661"/>
        <end position="1685"/>
    </location>
</feature>
<feature type="domain" description="C2 DOCK-type" evidence="13">
    <location>
        <begin position="446"/>
        <end position="630"/>
    </location>
</feature>
<feature type="domain" description="DOCKER" evidence="14">
    <location>
        <begin position="1229"/>
        <end position="1641"/>
    </location>
</feature>
<dbReference type="PANTHER" id="PTHR45653:SF1">
    <property type="entry name" value="DEDICATOR OF CYTOKINESIS PROTEIN 1"/>
    <property type="match status" value="1"/>
</dbReference>
<dbReference type="FunFam" id="2.60.40.150:FF:000044">
    <property type="entry name" value="dedicator of cytokinesis protein 1"/>
    <property type="match status" value="1"/>
</dbReference>
<dbReference type="PROSITE" id="PS51651">
    <property type="entry name" value="DOCKER"/>
    <property type="match status" value="1"/>
</dbReference>
<feature type="compositionally biased region" description="Pro residues" evidence="11">
    <location>
        <begin position="1800"/>
        <end position="1809"/>
    </location>
</feature>
<dbReference type="SMART" id="SM00326">
    <property type="entry name" value="SH3"/>
    <property type="match status" value="1"/>
</dbReference>
<keyword evidence="6" id="KW-0344">Guanine-nucleotide releasing factor</keyword>
<dbReference type="Pfam" id="PF23554">
    <property type="entry name" value="TPR_DOCK"/>
    <property type="match status" value="1"/>
</dbReference>
<dbReference type="Ensembl" id="ENSPFOT00000005360.2">
    <property type="protein sequence ID" value="ENSPFOP00000005351.2"/>
    <property type="gene ID" value="ENSPFOG00000002188.2"/>
</dbReference>
<dbReference type="InterPro" id="IPR026791">
    <property type="entry name" value="DOCK"/>
</dbReference>
<dbReference type="Pfam" id="PF16172">
    <property type="entry name" value="DOCK_N"/>
    <property type="match status" value="1"/>
</dbReference>
<evidence type="ECO:0000313" key="16">
    <source>
        <dbReference type="Proteomes" id="UP000028760"/>
    </source>
</evidence>
<keyword evidence="7" id="KW-0472">Membrane</keyword>
<comment type="similarity">
    <text evidence="9">Belongs to the DOCK family.</text>
</comment>
<dbReference type="OMA" id="LWDNQAF"/>
<keyword evidence="4" id="KW-0963">Cytoplasm</keyword>
<dbReference type="Pfam" id="PF20422">
    <property type="entry name" value="DHR-2_Lobe_B"/>
    <property type="match status" value="1"/>
</dbReference>
<evidence type="ECO:0000256" key="9">
    <source>
        <dbReference type="PROSITE-ProRule" id="PRU00983"/>
    </source>
</evidence>
<evidence type="ECO:0000256" key="7">
    <source>
        <dbReference type="ARBA" id="ARBA00023136"/>
    </source>
</evidence>
<keyword evidence="5" id="KW-0597">Phosphoprotein</keyword>
<dbReference type="InterPro" id="IPR032376">
    <property type="entry name" value="DOCK_N"/>
</dbReference>
<dbReference type="eggNOG" id="KOG1998">
    <property type="taxonomic scope" value="Eukaryota"/>
</dbReference>
<dbReference type="PROSITE" id="PS51650">
    <property type="entry name" value="C2_DOCK"/>
    <property type="match status" value="1"/>
</dbReference>
<dbReference type="Gene3D" id="2.30.30.40">
    <property type="entry name" value="SH3 Domains"/>
    <property type="match status" value="1"/>
</dbReference>
<feature type="region of interest" description="Disordered" evidence="11">
    <location>
        <begin position="1636"/>
        <end position="1686"/>
    </location>
</feature>
<evidence type="ECO:0000256" key="3">
    <source>
        <dbReference type="ARBA" id="ARBA00022443"/>
    </source>
</evidence>
<evidence type="ECO:0000259" key="13">
    <source>
        <dbReference type="PROSITE" id="PS51650"/>
    </source>
</evidence>
<feature type="compositionally biased region" description="Polar residues" evidence="11">
    <location>
        <begin position="1845"/>
        <end position="1854"/>
    </location>
</feature>
<dbReference type="GeneTree" id="ENSGT00940000154974"/>
<dbReference type="InterPro" id="IPR036028">
    <property type="entry name" value="SH3-like_dom_sf"/>
</dbReference>
<feature type="coiled-coil region" evidence="10">
    <location>
        <begin position="733"/>
        <end position="760"/>
    </location>
</feature>
<dbReference type="Proteomes" id="UP000028760">
    <property type="component" value="Unassembled WGS sequence"/>
</dbReference>
<evidence type="ECO:0000313" key="15">
    <source>
        <dbReference type="Ensembl" id="ENSPFOP00000005351.2"/>
    </source>
</evidence>
<dbReference type="Pfam" id="PF00018">
    <property type="entry name" value="SH3_1"/>
    <property type="match status" value="1"/>
</dbReference>
<reference evidence="15" key="2">
    <citation type="submission" date="2025-08" db="UniProtKB">
        <authorList>
            <consortium name="Ensembl"/>
        </authorList>
    </citation>
    <scope>IDENTIFICATION</scope>
</reference>
<dbReference type="InterPro" id="IPR043162">
    <property type="entry name" value="DOCK_C_lobe_C"/>
</dbReference>
<dbReference type="EMBL" id="AYCK01009249">
    <property type="status" value="NOT_ANNOTATED_CDS"/>
    <property type="molecule type" value="Genomic_DNA"/>
</dbReference>
<dbReference type="GO" id="GO:0007264">
    <property type="term" value="P:small GTPase-mediated signal transduction"/>
    <property type="evidence" value="ECO:0007669"/>
    <property type="project" value="InterPro"/>
</dbReference>
<protein>
    <submittedName>
        <fullName evidence="15">Dedicator of cytokinesis 1</fullName>
    </submittedName>
</protein>
<reference evidence="16" key="1">
    <citation type="submission" date="2013-10" db="EMBL/GenBank/DDBJ databases">
        <authorList>
            <person name="Schartl M."/>
            <person name="Warren W."/>
        </authorList>
    </citation>
    <scope>NUCLEOTIDE SEQUENCE [LARGE SCALE GENOMIC DNA]</scope>
    <source>
        <strain evidence="16">female</strain>
    </source>
</reference>
<feature type="domain" description="SH3" evidence="12">
    <location>
        <begin position="8"/>
        <end position="69"/>
    </location>
</feature>
<dbReference type="EMBL" id="AYCK01009252">
    <property type="status" value="NOT_ANNOTATED_CDS"/>
    <property type="molecule type" value="Genomic_DNA"/>
</dbReference>
<dbReference type="FunFam" id="1.20.1270.350:FF:000001">
    <property type="entry name" value="dedicator of cytokinesis protein 4"/>
    <property type="match status" value="1"/>
</dbReference>
<dbReference type="InterPro" id="IPR046773">
    <property type="entry name" value="DOCKER_Lobe_C"/>
</dbReference>